<dbReference type="Pfam" id="PF00155">
    <property type="entry name" value="Aminotran_1_2"/>
    <property type="match status" value="1"/>
</dbReference>
<name>A0ABW4PL38_9ACTN</name>
<keyword evidence="3 8" id="KW-0032">Aminotransferase</keyword>
<evidence type="ECO:0000256" key="3">
    <source>
        <dbReference type="ARBA" id="ARBA00022576"/>
    </source>
</evidence>
<dbReference type="InterPro" id="IPR004839">
    <property type="entry name" value="Aminotransferase_I/II_large"/>
</dbReference>
<dbReference type="InterPro" id="IPR015421">
    <property type="entry name" value="PyrdxlP-dep_Trfase_major"/>
</dbReference>
<comment type="similarity">
    <text evidence="2">Belongs to the class-I pyridoxal-phosphate-dependent aminotransferase family.</text>
</comment>
<dbReference type="Gene3D" id="3.40.640.10">
    <property type="entry name" value="Type I PLP-dependent aspartate aminotransferase-like (Major domain)"/>
    <property type="match status" value="1"/>
</dbReference>
<evidence type="ECO:0000313" key="8">
    <source>
        <dbReference type="EMBL" id="MFD1830810.1"/>
    </source>
</evidence>
<reference evidence="9" key="1">
    <citation type="journal article" date="2019" name="Int. J. Syst. Evol. Microbiol.">
        <title>The Global Catalogue of Microorganisms (GCM) 10K type strain sequencing project: providing services to taxonomists for standard genome sequencing and annotation.</title>
        <authorList>
            <consortium name="The Broad Institute Genomics Platform"/>
            <consortium name="The Broad Institute Genome Sequencing Center for Infectious Disease"/>
            <person name="Wu L."/>
            <person name="Ma J."/>
        </authorList>
    </citation>
    <scope>NUCLEOTIDE SEQUENCE [LARGE SCALE GENOMIC DNA]</scope>
    <source>
        <strain evidence="9">CGMCC 4.7455</strain>
    </source>
</reference>
<feature type="domain" description="Aminotransferase class I/classII large" evidence="7">
    <location>
        <begin position="23"/>
        <end position="173"/>
    </location>
</feature>
<feature type="region of interest" description="Disordered" evidence="6">
    <location>
        <begin position="384"/>
        <end position="423"/>
    </location>
</feature>
<feature type="compositionally biased region" description="Low complexity" evidence="6">
    <location>
        <begin position="9"/>
        <end position="19"/>
    </location>
</feature>
<dbReference type="InterPro" id="IPR050596">
    <property type="entry name" value="AspAT/PAT-like"/>
</dbReference>
<protein>
    <submittedName>
        <fullName evidence="8">Aminotransferase class I/II-fold pyridoxal phosphate-dependent enzyme</fullName>
    </submittedName>
</protein>
<keyword evidence="5" id="KW-0663">Pyridoxal phosphate</keyword>
<feature type="compositionally biased region" description="Pro residues" evidence="6">
    <location>
        <begin position="390"/>
        <end position="408"/>
    </location>
</feature>
<proteinExistence type="inferred from homology"/>
<dbReference type="GO" id="GO:0008483">
    <property type="term" value="F:transaminase activity"/>
    <property type="evidence" value="ECO:0007669"/>
    <property type="project" value="UniProtKB-KW"/>
</dbReference>
<feature type="region of interest" description="Disordered" evidence="6">
    <location>
        <begin position="1"/>
        <end position="24"/>
    </location>
</feature>
<dbReference type="EMBL" id="JBHUFU010000007">
    <property type="protein sequence ID" value="MFD1830810.1"/>
    <property type="molecule type" value="Genomic_DNA"/>
</dbReference>
<gene>
    <name evidence="8" type="ORF">ACFSJS_14175</name>
</gene>
<dbReference type="InterPro" id="IPR015424">
    <property type="entry name" value="PyrdxlP-dep_Trfase"/>
</dbReference>
<evidence type="ECO:0000259" key="7">
    <source>
        <dbReference type="Pfam" id="PF00155"/>
    </source>
</evidence>
<sequence>MQQTRPEDPASAVPPGAAPGERDAVAEAARGYWRRRGLPTGPEQVVTAPTAPLLLAALLAAACADGARGPGGVVLPRPGPAWHADQVRLLGLPSHPVPVPADCGGAPDPFALLEAVGRARAAGGDPRVLLLSVADGLTGTAAPPELLHEVCEAAEQEGLLVVSDESWRDTAHDPRGTVLAGPAEILHCSVPYTARGTRPGPGPLAVAHPRPLGGGNDSVVVLVDPGTALDAAPGTALAAAPAAARLPAGDRGRHLGAGTRAALAALHARPRGPAAAAAAEACGEPEGLRGRRAAANRLHGALAAALHRALTAAGAVCRRPGAGRHLYPDFEPLRPALAARGITDAPGLEAELVRRLGPYAAGGHRFGDDPRALRVRLSTGLLARGAPAGAAPPGPGAGPSGPPDPPSPGDRAPGVPGHPGTAAALAALATALDEMAAGGPGAAAPAKSPDTDGSPV</sequence>
<keyword evidence="9" id="KW-1185">Reference proteome</keyword>
<evidence type="ECO:0000256" key="4">
    <source>
        <dbReference type="ARBA" id="ARBA00022679"/>
    </source>
</evidence>
<organism evidence="8 9">
    <name type="scientific">Streptomyces desertarenae</name>
    <dbReference type="NCBI Taxonomy" id="2666184"/>
    <lineage>
        <taxon>Bacteria</taxon>
        <taxon>Bacillati</taxon>
        <taxon>Actinomycetota</taxon>
        <taxon>Actinomycetes</taxon>
        <taxon>Kitasatosporales</taxon>
        <taxon>Streptomycetaceae</taxon>
        <taxon>Streptomyces</taxon>
    </lineage>
</organism>
<dbReference type="PANTHER" id="PTHR46383">
    <property type="entry name" value="ASPARTATE AMINOTRANSFERASE"/>
    <property type="match status" value="1"/>
</dbReference>
<dbReference type="SUPFAM" id="SSF53383">
    <property type="entry name" value="PLP-dependent transferases"/>
    <property type="match status" value="1"/>
</dbReference>
<comment type="cofactor">
    <cofactor evidence="1">
        <name>pyridoxal 5'-phosphate</name>
        <dbReference type="ChEBI" id="CHEBI:597326"/>
    </cofactor>
</comment>
<dbReference type="RefSeq" id="WP_380900097.1">
    <property type="nucleotide sequence ID" value="NZ_JBHUFU010000007.1"/>
</dbReference>
<accession>A0ABW4PL38</accession>
<comment type="caution">
    <text evidence="8">The sequence shown here is derived from an EMBL/GenBank/DDBJ whole genome shotgun (WGS) entry which is preliminary data.</text>
</comment>
<dbReference type="PANTHER" id="PTHR46383:SF1">
    <property type="entry name" value="ASPARTATE AMINOTRANSFERASE"/>
    <property type="match status" value="1"/>
</dbReference>
<evidence type="ECO:0000256" key="5">
    <source>
        <dbReference type="ARBA" id="ARBA00022898"/>
    </source>
</evidence>
<feature type="region of interest" description="Disordered" evidence="6">
    <location>
        <begin position="437"/>
        <end position="456"/>
    </location>
</feature>
<evidence type="ECO:0000313" key="9">
    <source>
        <dbReference type="Proteomes" id="UP001597365"/>
    </source>
</evidence>
<evidence type="ECO:0000256" key="2">
    <source>
        <dbReference type="ARBA" id="ARBA00007441"/>
    </source>
</evidence>
<keyword evidence="4" id="KW-0808">Transferase</keyword>
<dbReference type="Proteomes" id="UP001597365">
    <property type="component" value="Unassembled WGS sequence"/>
</dbReference>
<evidence type="ECO:0000256" key="1">
    <source>
        <dbReference type="ARBA" id="ARBA00001933"/>
    </source>
</evidence>
<evidence type="ECO:0000256" key="6">
    <source>
        <dbReference type="SAM" id="MobiDB-lite"/>
    </source>
</evidence>